<dbReference type="InterPro" id="IPR018303">
    <property type="entry name" value="ATPase_P-typ_P_site"/>
</dbReference>
<dbReference type="RefSeq" id="WP_251262674.1">
    <property type="nucleotide sequence ID" value="NZ_JAMQGP010000009.1"/>
</dbReference>
<dbReference type="InterPro" id="IPR044492">
    <property type="entry name" value="P_typ_ATPase_HD_dom"/>
</dbReference>
<feature type="transmembrane region" description="Helical" evidence="15">
    <location>
        <begin position="179"/>
        <end position="202"/>
    </location>
</feature>
<dbReference type="InterPro" id="IPR027256">
    <property type="entry name" value="P-typ_ATPase_IB"/>
</dbReference>
<evidence type="ECO:0000256" key="10">
    <source>
        <dbReference type="ARBA" id="ARBA00022842"/>
    </source>
</evidence>
<dbReference type="InterPro" id="IPR008250">
    <property type="entry name" value="ATPase_P-typ_transduc_dom_A_sf"/>
</dbReference>
<evidence type="ECO:0000256" key="6">
    <source>
        <dbReference type="ARBA" id="ARBA00022692"/>
    </source>
</evidence>
<keyword evidence="11" id="KW-1278">Translocase</keyword>
<dbReference type="InterPro" id="IPR036163">
    <property type="entry name" value="HMA_dom_sf"/>
</dbReference>
<feature type="transmembrane region" description="Helical" evidence="15">
    <location>
        <begin position="776"/>
        <end position="794"/>
    </location>
</feature>
<evidence type="ECO:0000256" key="2">
    <source>
        <dbReference type="ARBA" id="ARBA00006024"/>
    </source>
</evidence>
<dbReference type="Pfam" id="PF00122">
    <property type="entry name" value="E1-E2_ATPase"/>
    <property type="match status" value="1"/>
</dbReference>
<dbReference type="SUPFAM" id="SSF56784">
    <property type="entry name" value="HAD-like"/>
    <property type="match status" value="1"/>
</dbReference>
<keyword evidence="3" id="KW-0813">Transport</keyword>
<protein>
    <submittedName>
        <fullName evidence="17">Cadmium-translocating P-type ATPase</fullName>
    </submittedName>
</protein>
<dbReference type="NCBIfam" id="TIGR01525">
    <property type="entry name" value="ATPase-IB_hvy"/>
    <property type="match status" value="1"/>
</dbReference>
<evidence type="ECO:0000313" key="17">
    <source>
        <dbReference type="EMBL" id="MCM2681190.1"/>
    </source>
</evidence>
<dbReference type="InterPro" id="IPR023299">
    <property type="entry name" value="ATPase_P-typ_cyto_dom_N"/>
</dbReference>
<dbReference type="Gene3D" id="3.40.1110.10">
    <property type="entry name" value="Calcium-transporting ATPase, cytoplasmic domain N"/>
    <property type="match status" value="1"/>
</dbReference>
<evidence type="ECO:0000256" key="14">
    <source>
        <dbReference type="ARBA" id="ARBA00023136"/>
    </source>
</evidence>
<evidence type="ECO:0000256" key="15">
    <source>
        <dbReference type="RuleBase" id="RU362081"/>
    </source>
</evidence>
<comment type="caution">
    <text evidence="17">The sequence shown here is derived from an EMBL/GenBank/DDBJ whole genome shotgun (WGS) entry which is preliminary data.</text>
</comment>
<dbReference type="InterPro" id="IPR001757">
    <property type="entry name" value="P_typ_ATPase"/>
</dbReference>
<evidence type="ECO:0000256" key="4">
    <source>
        <dbReference type="ARBA" id="ARBA00022475"/>
    </source>
</evidence>
<dbReference type="SFLD" id="SFLDG00002">
    <property type="entry name" value="C1.7:_P-type_atpase_like"/>
    <property type="match status" value="1"/>
</dbReference>
<evidence type="ECO:0000256" key="3">
    <source>
        <dbReference type="ARBA" id="ARBA00022448"/>
    </source>
</evidence>
<feature type="transmembrane region" description="Helical" evidence="15">
    <location>
        <begin position="753"/>
        <end position="770"/>
    </location>
</feature>
<dbReference type="GO" id="GO:0016887">
    <property type="term" value="F:ATP hydrolysis activity"/>
    <property type="evidence" value="ECO:0007669"/>
    <property type="project" value="InterPro"/>
</dbReference>
<keyword evidence="4 15" id="KW-1003">Cell membrane</keyword>
<dbReference type="NCBIfam" id="TIGR01512">
    <property type="entry name" value="ATPase-IB2_Cd"/>
    <property type="match status" value="1"/>
</dbReference>
<evidence type="ECO:0000256" key="11">
    <source>
        <dbReference type="ARBA" id="ARBA00022967"/>
    </source>
</evidence>
<dbReference type="NCBIfam" id="TIGR01494">
    <property type="entry name" value="ATPase_P-type"/>
    <property type="match status" value="1"/>
</dbReference>
<accession>A0AA42B8M0</accession>
<dbReference type="PANTHER" id="PTHR43520">
    <property type="entry name" value="ATP7, ISOFORM B"/>
    <property type="match status" value="1"/>
</dbReference>
<evidence type="ECO:0000256" key="9">
    <source>
        <dbReference type="ARBA" id="ARBA00022840"/>
    </source>
</evidence>
<dbReference type="PROSITE" id="PS50846">
    <property type="entry name" value="HMA_2"/>
    <property type="match status" value="1"/>
</dbReference>
<dbReference type="InterPro" id="IPR059000">
    <property type="entry name" value="ATPase_P-type_domA"/>
</dbReference>
<evidence type="ECO:0000256" key="8">
    <source>
        <dbReference type="ARBA" id="ARBA00022741"/>
    </source>
</evidence>
<feature type="domain" description="HMA" evidence="16">
    <location>
        <begin position="95"/>
        <end position="161"/>
    </location>
</feature>
<keyword evidence="18" id="KW-1185">Reference proteome</keyword>
<dbReference type="InterPro" id="IPR006121">
    <property type="entry name" value="HMA_dom"/>
</dbReference>
<comment type="similarity">
    <text evidence="2 15">Belongs to the cation transport ATPase (P-type) (TC 3.A.3) family. Type IB subfamily.</text>
</comment>
<dbReference type="GO" id="GO:0005507">
    <property type="term" value="F:copper ion binding"/>
    <property type="evidence" value="ECO:0007669"/>
    <property type="project" value="TreeGrafter"/>
</dbReference>
<dbReference type="GO" id="GO:0005886">
    <property type="term" value="C:plasma membrane"/>
    <property type="evidence" value="ECO:0007669"/>
    <property type="project" value="UniProtKB-SubCell"/>
</dbReference>
<keyword evidence="6 15" id="KW-0812">Transmembrane</keyword>
<dbReference type="InterPro" id="IPR036412">
    <property type="entry name" value="HAD-like_sf"/>
</dbReference>
<dbReference type="CDD" id="cd02079">
    <property type="entry name" value="P-type_ATPase_HM"/>
    <property type="match status" value="1"/>
</dbReference>
<proteinExistence type="inferred from homology"/>
<dbReference type="GO" id="GO:0043682">
    <property type="term" value="F:P-type divalent copper transporter activity"/>
    <property type="evidence" value="ECO:0007669"/>
    <property type="project" value="TreeGrafter"/>
</dbReference>
<gene>
    <name evidence="17" type="primary">cadA</name>
    <name evidence="17" type="ORF">NAF29_16200</name>
</gene>
<dbReference type="Gene3D" id="2.70.150.10">
    <property type="entry name" value="Calcium-transporting ATPase, cytoplasmic transduction domain A"/>
    <property type="match status" value="1"/>
</dbReference>
<evidence type="ECO:0000259" key="16">
    <source>
        <dbReference type="PROSITE" id="PS50846"/>
    </source>
</evidence>
<feature type="transmembrane region" description="Helical" evidence="15">
    <location>
        <begin position="247"/>
        <end position="269"/>
    </location>
</feature>
<organism evidence="17 18">
    <name type="scientific">Echinimonas agarilytica</name>
    <dbReference type="NCBI Taxonomy" id="1215918"/>
    <lineage>
        <taxon>Bacteria</taxon>
        <taxon>Pseudomonadati</taxon>
        <taxon>Pseudomonadota</taxon>
        <taxon>Gammaproteobacteria</taxon>
        <taxon>Alteromonadales</taxon>
        <taxon>Echinimonadaceae</taxon>
        <taxon>Echinimonas</taxon>
    </lineage>
</organism>
<keyword evidence="10" id="KW-0460">Magnesium</keyword>
<keyword evidence="5" id="KW-0597">Phosphoprotein</keyword>
<dbReference type="AlphaFoldDB" id="A0AA42B8M0"/>
<keyword evidence="12 15" id="KW-1133">Transmembrane helix</keyword>
<evidence type="ECO:0000256" key="1">
    <source>
        <dbReference type="ARBA" id="ARBA00004651"/>
    </source>
</evidence>
<dbReference type="SFLD" id="SFLDF00027">
    <property type="entry name" value="p-type_atpase"/>
    <property type="match status" value="1"/>
</dbReference>
<dbReference type="SUPFAM" id="SSF81665">
    <property type="entry name" value="Calcium ATPase, transmembrane domain M"/>
    <property type="match status" value="1"/>
</dbReference>
<dbReference type="NCBIfam" id="TIGR01511">
    <property type="entry name" value="ATPase-IB1_Cu"/>
    <property type="match status" value="1"/>
</dbReference>
<sequence>MSQSKHCYHCHEPIPDGFTLNVEVLNAPRSMCCLGCAAVAESIVDSGLSDYYRHRTDVALKIEGELIPDALKTQFSQLDIDDVQREFCTSEGAEREALLSIDGVKCGACAWLIETTLYKQVGVVKATVNASTHRLLLRWHNDTTQLSTLLSALARLGYQALPYDSEHEDQRYKHQKQNYLIRLGVAALASMQVMMFAVALYFGVVDMEPQHVAYMRWVSLLMATPVIIYSALPFYQNALIALRSGQLNMDVPVSLALVVAYVASAWATLYETGEVYFESISMFVFFLLLGRYFELMARYKANAKSANAVKLLPAVVHRRVDGRLETVPVKSITVGDTLLLKPGETMAVDAIVLSGDSHVDLSVLTGEHLPIRMATGETIYAGAINLDQPLEIQVTEIKETLVASIVRLQEQALAERSASVSFADSIARYFVLALLIIAVSTALFWWFQSPDDALWITLAVLVATCPCALSLATPTAMTVGLSRLSEIGVIARRADLLNELAKVDTVVFDKTGTLTHGKTTVSDVTYYSQIEHAKVIAIAKALEQASTHPLAHAINQLDSEQNWQSCATDIQHVEGLGIYGTIDGSKFVIGGAAWVETMCHVSCDTQHRVVLAQQGQVIAGFDFKDSLRGDAPQAIEQVKMLSLTPVLLSGDQQRHVDALAHTLSIETALGDRTPQTKLDWVRESQRLHKKVLMIGDGINDGPVLSQANASLAIADGTDIAKRSADGVLVNPKLVSISKAIQISKSTQSIIKQNLAWALGYNVLVLPLAVSGLLPPYIAVIGMSSSSLIVVVNALRVGRKTVATQS</sequence>
<comment type="subcellular location">
    <subcellularLocation>
        <location evidence="1">Cell membrane</location>
        <topology evidence="1">Multi-pass membrane protein</topology>
    </subcellularLocation>
</comment>
<feature type="transmembrane region" description="Helical" evidence="15">
    <location>
        <begin position="453"/>
        <end position="473"/>
    </location>
</feature>
<dbReference type="GO" id="GO:0005524">
    <property type="term" value="F:ATP binding"/>
    <property type="evidence" value="ECO:0007669"/>
    <property type="project" value="UniProtKB-UniRule"/>
</dbReference>
<dbReference type="Gene3D" id="3.30.70.100">
    <property type="match status" value="1"/>
</dbReference>
<reference evidence="17 18" key="1">
    <citation type="journal article" date="2013" name="Antonie Van Leeuwenhoek">
        <title>Echinimonas agarilytica gen. nov., sp. nov., a new gammaproteobacterium isolated from the sea urchin Strongylocentrotus intermedius.</title>
        <authorList>
            <person name="Nedashkovskaya O.I."/>
            <person name="Stenkova A.M."/>
            <person name="Zhukova N.V."/>
            <person name="Van Trappen S."/>
            <person name="Lee J.S."/>
            <person name="Kim S.B."/>
        </authorList>
    </citation>
    <scope>NUCLEOTIDE SEQUENCE [LARGE SCALE GENOMIC DNA]</scope>
    <source>
        <strain evidence="17 18">KMM 6351</strain>
    </source>
</reference>
<dbReference type="SFLD" id="SFLDS00003">
    <property type="entry name" value="Haloacid_Dehalogenase"/>
    <property type="match status" value="1"/>
</dbReference>
<keyword evidence="14 15" id="KW-0472">Membrane</keyword>
<evidence type="ECO:0000256" key="5">
    <source>
        <dbReference type="ARBA" id="ARBA00022553"/>
    </source>
</evidence>
<evidence type="ECO:0000256" key="12">
    <source>
        <dbReference type="ARBA" id="ARBA00022989"/>
    </source>
</evidence>
<keyword evidence="13" id="KW-0406">Ion transport</keyword>
<dbReference type="PROSITE" id="PS00154">
    <property type="entry name" value="ATPASE_E1_E2"/>
    <property type="match status" value="1"/>
</dbReference>
<dbReference type="GO" id="GO:0055070">
    <property type="term" value="P:copper ion homeostasis"/>
    <property type="evidence" value="ECO:0007669"/>
    <property type="project" value="TreeGrafter"/>
</dbReference>
<dbReference type="Pfam" id="PF00403">
    <property type="entry name" value="HMA"/>
    <property type="match status" value="1"/>
</dbReference>
<dbReference type="SUPFAM" id="SSF81653">
    <property type="entry name" value="Calcium ATPase, transduction domain A"/>
    <property type="match status" value="1"/>
</dbReference>
<evidence type="ECO:0000256" key="13">
    <source>
        <dbReference type="ARBA" id="ARBA00023065"/>
    </source>
</evidence>
<dbReference type="PRINTS" id="PR00119">
    <property type="entry name" value="CATATPASE"/>
</dbReference>
<dbReference type="Proteomes" id="UP001165393">
    <property type="component" value="Unassembled WGS sequence"/>
</dbReference>
<dbReference type="Pfam" id="PF12156">
    <property type="entry name" value="ATPase-cat_bd"/>
    <property type="match status" value="1"/>
</dbReference>
<name>A0AA42B8M0_9GAMM</name>
<dbReference type="PANTHER" id="PTHR43520:SF5">
    <property type="entry name" value="CATION-TRANSPORTING P-TYPE ATPASE-RELATED"/>
    <property type="match status" value="1"/>
</dbReference>
<dbReference type="InterPro" id="IPR023298">
    <property type="entry name" value="ATPase_P-typ_TM_dom_sf"/>
</dbReference>
<dbReference type="EMBL" id="JAMQGP010000009">
    <property type="protein sequence ID" value="MCM2681190.1"/>
    <property type="molecule type" value="Genomic_DNA"/>
</dbReference>
<dbReference type="Gene3D" id="3.40.50.1000">
    <property type="entry name" value="HAD superfamily/HAD-like"/>
    <property type="match status" value="1"/>
</dbReference>
<feature type="transmembrane region" description="Helical" evidence="15">
    <location>
        <begin position="214"/>
        <end position="235"/>
    </location>
</feature>
<evidence type="ECO:0000256" key="7">
    <source>
        <dbReference type="ARBA" id="ARBA00022723"/>
    </source>
</evidence>
<keyword evidence="9 15" id="KW-0067">ATP-binding</keyword>
<dbReference type="Pfam" id="PF00702">
    <property type="entry name" value="Hydrolase"/>
    <property type="match status" value="1"/>
</dbReference>
<feature type="transmembrane region" description="Helical" evidence="15">
    <location>
        <begin position="275"/>
        <end position="293"/>
    </location>
</feature>
<feature type="transmembrane region" description="Helical" evidence="15">
    <location>
        <begin position="426"/>
        <end position="447"/>
    </location>
</feature>
<keyword evidence="7 15" id="KW-0479">Metal-binding</keyword>
<dbReference type="InterPro" id="IPR023214">
    <property type="entry name" value="HAD_sf"/>
</dbReference>
<dbReference type="SUPFAM" id="SSF55008">
    <property type="entry name" value="HMA, heavy metal-associated domain"/>
    <property type="match status" value="1"/>
</dbReference>
<dbReference type="InterPro" id="IPR021993">
    <property type="entry name" value="ATPase-cat-bd"/>
</dbReference>
<evidence type="ECO:0000313" key="18">
    <source>
        <dbReference type="Proteomes" id="UP001165393"/>
    </source>
</evidence>
<keyword evidence="8 15" id="KW-0547">Nucleotide-binding</keyword>